<evidence type="ECO:0008006" key="3">
    <source>
        <dbReference type="Google" id="ProtNLM"/>
    </source>
</evidence>
<sequence>MSSPNPLDAPPHILQLLTTLHKKSLDQEAAITKKETGKVVSSDILDNIDTDRPPSSSTVPQAEFDRLMLDKFIALDEDKCHFVYQLLTAMGATTVVEAGTSFGVSTIYLALAVAKTAARTGKPGTVIATEKETSKAAIAREYWAQCGPEVERVIGLREGDLLVTLQEGVSEVDVLLLDIWCALALPTLKTVLPRLRRGAVVLTDNTISAAEGYKDLLVFLRDPVNGFRNVTLPFTGGFEMSVYSP</sequence>
<dbReference type="EMBL" id="KV878980">
    <property type="protein sequence ID" value="OJJ98418.1"/>
    <property type="molecule type" value="Genomic_DNA"/>
</dbReference>
<dbReference type="OrthoDB" id="4863010at2759"/>
<evidence type="ECO:0000313" key="2">
    <source>
        <dbReference type="Proteomes" id="UP000184546"/>
    </source>
</evidence>
<keyword evidence="2" id="KW-1185">Reference proteome</keyword>
<reference evidence="2" key="1">
    <citation type="journal article" date="2017" name="Genome Biol.">
        <title>Comparative genomics reveals high biological diversity and specific adaptations in the industrially and medically important fungal genus Aspergillus.</title>
        <authorList>
            <person name="de Vries R.P."/>
            <person name="Riley R."/>
            <person name="Wiebenga A."/>
            <person name="Aguilar-Osorio G."/>
            <person name="Amillis S."/>
            <person name="Uchima C.A."/>
            <person name="Anderluh G."/>
            <person name="Asadollahi M."/>
            <person name="Askin M."/>
            <person name="Barry K."/>
            <person name="Battaglia E."/>
            <person name="Bayram O."/>
            <person name="Benocci T."/>
            <person name="Braus-Stromeyer S.A."/>
            <person name="Caldana C."/>
            <person name="Canovas D."/>
            <person name="Cerqueira G.C."/>
            <person name="Chen F."/>
            <person name="Chen W."/>
            <person name="Choi C."/>
            <person name="Clum A."/>
            <person name="Dos Santos R.A."/>
            <person name="Damasio A.R."/>
            <person name="Diallinas G."/>
            <person name="Emri T."/>
            <person name="Fekete E."/>
            <person name="Flipphi M."/>
            <person name="Freyberg S."/>
            <person name="Gallo A."/>
            <person name="Gournas C."/>
            <person name="Habgood R."/>
            <person name="Hainaut M."/>
            <person name="Harispe M.L."/>
            <person name="Henrissat B."/>
            <person name="Hilden K.S."/>
            <person name="Hope R."/>
            <person name="Hossain A."/>
            <person name="Karabika E."/>
            <person name="Karaffa L."/>
            <person name="Karanyi Z."/>
            <person name="Krasevec N."/>
            <person name="Kuo A."/>
            <person name="Kusch H."/>
            <person name="LaButti K."/>
            <person name="Lagendijk E.L."/>
            <person name="Lapidus A."/>
            <person name="Levasseur A."/>
            <person name="Lindquist E."/>
            <person name="Lipzen A."/>
            <person name="Logrieco A.F."/>
            <person name="MacCabe A."/>
            <person name="Maekelae M.R."/>
            <person name="Malavazi I."/>
            <person name="Melin P."/>
            <person name="Meyer V."/>
            <person name="Mielnichuk N."/>
            <person name="Miskei M."/>
            <person name="Molnar A.P."/>
            <person name="Mule G."/>
            <person name="Ngan C.Y."/>
            <person name="Orejas M."/>
            <person name="Orosz E."/>
            <person name="Ouedraogo J.P."/>
            <person name="Overkamp K.M."/>
            <person name="Park H.-S."/>
            <person name="Perrone G."/>
            <person name="Piumi F."/>
            <person name="Punt P.J."/>
            <person name="Ram A.F."/>
            <person name="Ramon A."/>
            <person name="Rauscher S."/>
            <person name="Record E."/>
            <person name="Riano-Pachon D.M."/>
            <person name="Robert V."/>
            <person name="Roehrig J."/>
            <person name="Ruller R."/>
            <person name="Salamov A."/>
            <person name="Salih N.S."/>
            <person name="Samson R.A."/>
            <person name="Sandor E."/>
            <person name="Sanguinetti M."/>
            <person name="Schuetze T."/>
            <person name="Sepcic K."/>
            <person name="Shelest E."/>
            <person name="Sherlock G."/>
            <person name="Sophianopoulou V."/>
            <person name="Squina F.M."/>
            <person name="Sun H."/>
            <person name="Susca A."/>
            <person name="Todd R.B."/>
            <person name="Tsang A."/>
            <person name="Unkles S.E."/>
            <person name="van de Wiele N."/>
            <person name="van Rossen-Uffink D."/>
            <person name="Oliveira J.V."/>
            <person name="Vesth T.C."/>
            <person name="Visser J."/>
            <person name="Yu J.-H."/>
            <person name="Zhou M."/>
            <person name="Andersen M.R."/>
            <person name="Archer D.B."/>
            <person name="Baker S.E."/>
            <person name="Benoit I."/>
            <person name="Brakhage A.A."/>
            <person name="Braus G.H."/>
            <person name="Fischer R."/>
            <person name="Frisvad J.C."/>
            <person name="Goldman G.H."/>
            <person name="Houbraken J."/>
            <person name="Oakley B."/>
            <person name="Pocsi I."/>
            <person name="Scazzocchio C."/>
            <person name="Seiboth B."/>
            <person name="vanKuyk P.A."/>
            <person name="Wortman J."/>
            <person name="Dyer P.S."/>
            <person name="Grigoriev I.V."/>
        </authorList>
    </citation>
    <scope>NUCLEOTIDE SEQUENCE [LARGE SCALE GENOMIC DNA]</scope>
    <source>
        <strain evidence="2">ATCC 16872 / CBS 172.66 / WB 5094</strain>
    </source>
</reference>
<accession>A0A1L9WQJ6</accession>
<organism evidence="1 2">
    <name type="scientific">Aspergillus aculeatus (strain ATCC 16872 / CBS 172.66 / WB 5094)</name>
    <dbReference type="NCBI Taxonomy" id="690307"/>
    <lineage>
        <taxon>Eukaryota</taxon>
        <taxon>Fungi</taxon>
        <taxon>Dikarya</taxon>
        <taxon>Ascomycota</taxon>
        <taxon>Pezizomycotina</taxon>
        <taxon>Eurotiomycetes</taxon>
        <taxon>Eurotiomycetidae</taxon>
        <taxon>Eurotiales</taxon>
        <taxon>Aspergillaceae</taxon>
        <taxon>Aspergillus</taxon>
        <taxon>Aspergillus subgen. Circumdati</taxon>
    </lineage>
</organism>
<name>A0A1L9WQJ6_ASPA1</name>
<dbReference type="Pfam" id="PF13578">
    <property type="entry name" value="Methyltransf_24"/>
    <property type="match status" value="1"/>
</dbReference>
<gene>
    <name evidence="1" type="ORF">ASPACDRAFT_31548</name>
</gene>
<dbReference type="Gene3D" id="3.40.50.150">
    <property type="entry name" value="Vaccinia Virus protein VP39"/>
    <property type="match status" value="1"/>
</dbReference>
<dbReference type="SUPFAM" id="SSF53335">
    <property type="entry name" value="S-adenosyl-L-methionine-dependent methyltransferases"/>
    <property type="match status" value="1"/>
</dbReference>
<protein>
    <recommendedName>
        <fullName evidence="3">O-methyltransferase</fullName>
    </recommendedName>
</protein>
<dbReference type="PANTHER" id="PTHR43167">
    <property type="entry name" value="PUTATIVE (AFU_ORTHOLOGUE AFUA_6G01830)-RELATED"/>
    <property type="match status" value="1"/>
</dbReference>
<dbReference type="InterPro" id="IPR029063">
    <property type="entry name" value="SAM-dependent_MTases_sf"/>
</dbReference>
<dbReference type="Proteomes" id="UP000184546">
    <property type="component" value="Unassembled WGS sequence"/>
</dbReference>
<dbReference type="RefSeq" id="XP_020054758.1">
    <property type="nucleotide sequence ID" value="XM_020199822.1"/>
</dbReference>
<proteinExistence type="predicted"/>
<dbReference type="OMA" id="IARRYWA"/>
<dbReference type="VEuPathDB" id="FungiDB:ASPACDRAFT_31548"/>
<dbReference type="STRING" id="690307.A0A1L9WQJ6"/>
<dbReference type="GeneID" id="30973636"/>
<evidence type="ECO:0000313" key="1">
    <source>
        <dbReference type="EMBL" id="OJJ98418.1"/>
    </source>
</evidence>
<dbReference type="PANTHER" id="PTHR43167:SF1">
    <property type="entry name" value="PUTATIVE (AFU_ORTHOLOGUE AFUA_6G01830)-RELATED"/>
    <property type="match status" value="1"/>
</dbReference>
<dbReference type="AlphaFoldDB" id="A0A1L9WQJ6"/>